<comment type="similarity">
    <text evidence="1">Belongs to the site-specific recombinase resolvase family.</text>
</comment>
<evidence type="ECO:0000313" key="4">
    <source>
        <dbReference type="Proteomes" id="UP000001868"/>
    </source>
</evidence>
<gene>
    <name evidence="3" type="ordered locus">PHZ_c0905</name>
</gene>
<reference evidence="3 4" key="1">
    <citation type="journal article" date="2008" name="BMC Genomics">
        <title>Complete genome of Phenylobacterium zucineum - a novel facultative intracellular bacterium isolated from human erythroleukemia cell line K562.</title>
        <authorList>
            <person name="Luo Y."/>
            <person name="Xu X."/>
            <person name="Ding Z."/>
            <person name="Liu Z."/>
            <person name="Zhang B."/>
            <person name="Yan Z."/>
            <person name="Sun J."/>
            <person name="Hu S."/>
            <person name="Hu X."/>
        </authorList>
    </citation>
    <scope>NUCLEOTIDE SEQUENCE [LARGE SCALE GENOMIC DNA]</scope>
    <source>
        <strain evidence="3 4">HLK1</strain>
    </source>
</reference>
<dbReference type="InterPro" id="IPR009057">
    <property type="entry name" value="Homeodomain-like_sf"/>
</dbReference>
<dbReference type="Proteomes" id="UP000001868">
    <property type="component" value="Chromosome"/>
</dbReference>
<evidence type="ECO:0000259" key="2">
    <source>
        <dbReference type="PROSITE" id="PS51736"/>
    </source>
</evidence>
<organism evidence="3 4">
    <name type="scientific">Phenylobacterium zucineum (strain HLK1)</name>
    <dbReference type="NCBI Taxonomy" id="450851"/>
    <lineage>
        <taxon>Bacteria</taxon>
        <taxon>Pseudomonadati</taxon>
        <taxon>Pseudomonadota</taxon>
        <taxon>Alphaproteobacteria</taxon>
        <taxon>Caulobacterales</taxon>
        <taxon>Caulobacteraceae</taxon>
        <taxon>Phenylobacterium</taxon>
    </lineage>
</organism>
<dbReference type="PROSITE" id="PS51736">
    <property type="entry name" value="RECOMBINASES_3"/>
    <property type="match status" value="1"/>
</dbReference>
<dbReference type="EMBL" id="CP000747">
    <property type="protein sequence ID" value="ACG77319.1"/>
    <property type="molecule type" value="Genomic_DNA"/>
</dbReference>
<dbReference type="SMART" id="SM00857">
    <property type="entry name" value="Resolvase"/>
    <property type="match status" value="1"/>
</dbReference>
<dbReference type="Gene3D" id="3.40.50.1390">
    <property type="entry name" value="Resolvase, N-terminal catalytic domain"/>
    <property type="match status" value="1"/>
</dbReference>
<name>B4RGV3_PHEZH</name>
<dbReference type="GO" id="GO:0000150">
    <property type="term" value="F:DNA strand exchange activity"/>
    <property type="evidence" value="ECO:0007669"/>
    <property type="project" value="InterPro"/>
</dbReference>
<dbReference type="OrthoDB" id="2290206at2"/>
<dbReference type="AlphaFoldDB" id="B4RGV3"/>
<dbReference type="SUPFAM" id="SSF46689">
    <property type="entry name" value="Homeodomain-like"/>
    <property type="match status" value="1"/>
</dbReference>
<evidence type="ECO:0000313" key="3">
    <source>
        <dbReference type="EMBL" id="ACG77319.1"/>
    </source>
</evidence>
<feature type="domain" description="Resolvase/invertase-type recombinase catalytic" evidence="2">
    <location>
        <begin position="2"/>
        <end position="138"/>
    </location>
</feature>
<keyword evidence="4" id="KW-1185">Reference proteome</keyword>
<accession>B4RGV3</accession>
<dbReference type="HOGENOM" id="CLU_1546193_0_0_5"/>
<dbReference type="SUPFAM" id="SSF53041">
    <property type="entry name" value="Resolvase-like"/>
    <property type="match status" value="1"/>
</dbReference>
<dbReference type="Pfam" id="PF00239">
    <property type="entry name" value="Resolvase"/>
    <property type="match status" value="1"/>
</dbReference>
<protein>
    <submittedName>
        <fullName evidence="3">Site-specific recombinase, DNA invertase Pin-like protein</fullName>
    </submittedName>
</protein>
<dbReference type="InterPro" id="IPR036162">
    <property type="entry name" value="Resolvase-like_N_sf"/>
</dbReference>
<sequence>MLKIGYARLGDEQLGDEHLEQQLAELERLGCQVIRTEEAYVDGAPAPVLAAILDFIAEGDQLIVTRLEHLATTSRQLLDVVARLQARGASLYVSDADLSTEGDGGRALRAVLEAVGQLEPTNGARRRRSGAEAHEIRALRRAGVGPVEIARRLGVSRMTVWRKLREMESEARA</sequence>
<dbReference type="KEGG" id="pzu:PHZ_c0905"/>
<dbReference type="STRING" id="450851.PHZ_c0905"/>
<dbReference type="InterPro" id="IPR006119">
    <property type="entry name" value="Resolv_N"/>
</dbReference>
<proteinExistence type="inferred from homology"/>
<dbReference type="GO" id="GO:0003677">
    <property type="term" value="F:DNA binding"/>
    <property type="evidence" value="ECO:0007669"/>
    <property type="project" value="InterPro"/>
</dbReference>
<dbReference type="eggNOG" id="COG1961">
    <property type="taxonomic scope" value="Bacteria"/>
</dbReference>
<dbReference type="RefSeq" id="WP_012521467.1">
    <property type="nucleotide sequence ID" value="NC_011144.1"/>
</dbReference>
<evidence type="ECO:0000256" key="1">
    <source>
        <dbReference type="ARBA" id="ARBA00009913"/>
    </source>
</evidence>
<dbReference type="Gene3D" id="1.10.10.60">
    <property type="entry name" value="Homeodomain-like"/>
    <property type="match status" value="1"/>
</dbReference>